<evidence type="ECO:0000313" key="8">
    <source>
        <dbReference type="EMBL" id="KAG5566202.1"/>
    </source>
</evidence>
<evidence type="ECO:0000313" key="9">
    <source>
        <dbReference type="Proteomes" id="UP000823749"/>
    </source>
</evidence>
<comment type="caution">
    <text evidence="8">The sequence shown here is derived from an EMBL/GenBank/DDBJ whole genome shotgun (WGS) entry which is preliminary data.</text>
</comment>
<sequence>MELVGLDDVKVDDTETVDNIVEGLATLTIGMYFETIEEARKYYERYGQENGEVKDDELEKFKVTLDSLTYEGKCECQQFEFVGILCAHILKVFVQLDIDEILKHFILPRWRQKADKFRIIDSQGLVHDDGKVESEALRLSHMCQEATKLACLAVPSNEMFLFTILILFNCQFYSIDLEEEAEGSDSDQEEGSNCSE</sequence>
<evidence type="ECO:0000256" key="2">
    <source>
        <dbReference type="ARBA" id="ARBA00022723"/>
    </source>
</evidence>
<dbReference type="PANTHER" id="PTHR31669">
    <property type="entry name" value="PROTEIN FAR1-RELATED SEQUENCE 10-RELATED"/>
    <property type="match status" value="1"/>
</dbReference>
<evidence type="ECO:0000256" key="4">
    <source>
        <dbReference type="ARBA" id="ARBA00022833"/>
    </source>
</evidence>
<name>A0AAV6LR08_9ERIC</name>
<evidence type="ECO:0000256" key="5">
    <source>
        <dbReference type="PROSITE-ProRule" id="PRU00325"/>
    </source>
</evidence>
<feature type="domain" description="SWIM-type" evidence="7">
    <location>
        <begin position="61"/>
        <end position="97"/>
    </location>
</feature>
<dbReference type="PROSITE" id="PS50966">
    <property type="entry name" value="ZF_SWIM"/>
    <property type="match status" value="1"/>
</dbReference>
<keyword evidence="3 5" id="KW-0863">Zinc-finger</keyword>
<keyword evidence="2 6" id="KW-0479">Metal-binding</keyword>
<evidence type="ECO:0000256" key="6">
    <source>
        <dbReference type="RuleBase" id="RU367018"/>
    </source>
</evidence>
<proteinExistence type="inferred from homology"/>
<keyword evidence="9" id="KW-1185">Reference proteome</keyword>
<dbReference type="PANTHER" id="PTHR31669:SF302">
    <property type="entry name" value="PROTEIN FAR1-RELATED SEQUENCE"/>
    <property type="match status" value="1"/>
</dbReference>
<protein>
    <recommendedName>
        <fullName evidence="6">Protein FAR1-RELATED SEQUENCE</fullName>
    </recommendedName>
</protein>
<dbReference type="EMBL" id="JACTNZ010000001">
    <property type="protein sequence ID" value="KAG5566202.1"/>
    <property type="molecule type" value="Genomic_DNA"/>
</dbReference>
<dbReference type="GO" id="GO:0008270">
    <property type="term" value="F:zinc ion binding"/>
    <property type="evidence" value="ECO:0007669"/>
    <property type="project" value="UniProtKB-UniRule"/>
</dbReference>
<comment type="subcellular location">
    <subcellularLocation>
        <location evidence="6">Nucleus</location>
    </subcellularLocation>
</comment>
<organism evidence="8 9">
    <name type="scientific">Rhododendron griersonianum</name>
    <dbReference type="NCBI Taxonomy" id="479676"/>
    <lineage>
        <taxon>Eukaryota</taxon>
        <taxon>Viridiplantae</taxon>
        <taxon>Streptophyta</taxon>
        <taxon>Embryophyta</taxon>
        <taxon>Tracheophyta</taxon>
        <taxon>Spermatophyta</taxon>
        <taxon>Magnoliopsida</taxon>
        <taxon>eudicotyledons</taxon>
        <taxon>Gunneridae</taxon>
        <taxon>Pentapetalae</taxon>
        <taxon>asterids</taxon>
        <taxon>Ericales</taxon>
        <taxon>Ericaceae</taxon>
        <taxon>Ericoideae</taxon>
        <taxon>Rhodoreae</taxon>
        <taxon>Rhododendron</taxon>
    </lineage>
</organism>
<gene>
    <name evidence="8" type="ORF">RHGRI_001965</name>
</gene>
<keyword evidence="4 6" id="KW-0862">Zinc</keyword>
<comment type="function">
    <text evidence="6">Putative transcription activator involved in regulating light control of development.</text>
</comment>
<dbReference type="GO" id="GO:0006355">
    <property type="term" value="P:regulation of DNA-templated transcription"/>
    <property type="evidence" value="ECO:0007669"/>
    <property type="project" value="UniProtKB-UniRule"/>
</dbReference>
<evidence type="ECO:0000256" key="1">
    <source>
        <dbReference type="ARBA" id="ARBA00005889"/>
    </source>
</evidence>
<reference evidence="8" key="1">
    <citation type="submission" date="2020-08" db="EMBL/GenBank/DDBJ databases">
        <title>Plant Genome Project.</title>
        <authorList>
            <person name="Zhang R.-G."/>
        </authorList>
    </citation>
    <scope>NUCLEOTIDE SEQUENCE</scope>
    <source>
        <strain evidence="8">WSP0</strain>
        <tissue evidence="8">Leaf</tissue>
    </source>
</reference>
<dbReference type="InterPro" id="IPR007527">
    <property type="entry name" value="Znf_SWIM"/>
</dbReference>
<dbReference type="GO" id="GO:0005634">
    <property type="term" value="C:nucleus"/>
    <property type="evidence" value="ECO:0007669"/>
    <property type="project" value="UniProtKB-SubCell"/>
</dbReference>
<dbReference type="InterPro" id="IPR031052">
    <property type="entry name" value="FHY3/FAR1"/>
</dbReference>
<keyword evidence="6" id="KW-0539">Nucleus</keyword>
<evidence type="ECO:0000256" key="3">
    <source>
        <dbReference type="ARBA" id="ARBA00022771"/>
    </source>
</evidence>
<dbReference type="InterPro" id="IPR006564">
    <property type="entry name" value="Znf_PMZ"/>
</dbReference>
<dbReference type="AlphaFoldDB" id="A0AAV6LR08"/>
<comment type="similarity">
    <text evidence="1 6">Belongs to the FHY3/FAR1 family.</text>
</comment>
<dbReference type="Proteomes" id="UP000823749">
    <property type="component" value="Chromosome 1"/>
</dbReference>
<evidence type="ECO:0000259" key="7">
    <source>
        <dbReference type="PROSITE" id="PS50966"/>
    </source>
</evidence>
<dbReference type="Pfam" id="PF04434">
    <property type="entry name" value="SWIM"/>
    <property type="match status" value="1"/>
</dbReference>
<dbReference type="SMART" id="SM00575">
    <property type="entry name" value="ZnF_PMZ"/>
    <property type="match status" value="1"/>
</dbReference>
<accession>A0AAV6LR08</accession>